<accession>A0A0R1HYY7</accession>
<dbReference type="EMBL" id="AZCX01000004">
    <property type="protein sequence ID" value="KRK48135.1"/>
    <property type="molecule type" value="Genomic_DNA"/>
</dbReference>
<reference evidence="1 2" key="1">
    <citation type="journal article" date="2015" name="Genome Announc.">
        <title>Expanding the biotechnology potential of lactobacilli through comparative genomics of 213 strains and associated genera.</title>
        <authorList>
            <person name="Sun Z."/>
            <person name="Harris H.M."/>
            <person name="McCann A."/>
            <person name="Guo C."/>
            <person name="Argimon S."/>
            <person name="Zhang W."/>
            <person name="Yang X."/>
            <person name="Jeffery I.B."/>
            <person name="Cooney J.C."/>
            <person name="Kagawa T.F."/>
            <person name="Liu W."/>
            <person name="Song Y."/>
            <person name="Salvetti E."/>
            <person name="Wrobel A."/>
            <person name="Rasinkangas P."/>
            <person name="Parkhill J."/>
            <person name="Rea M.C."/>
            <person name="O'Sullivan O."/>
            <person name="Ritari J."/>
            <person name="Douillard F.P."/>
            <person name="Paul Ross R."/>
            <person name="Yang R."/>
            <person name="Briner A.E."/>
            <person name="Felis G.E."/>
            <person name="de Vos W.M."/>
            <person name="Barrangou R."/>
            <person name="Klaenhammer T.R."/>
            <person name="Caufield P.W."/>
            <person name="Cui Y."/>
            <person name="Zhang H."/>
            <person name="O'Toole P.W."/>
        </authorList>
    </citation>
    <scope>NUCLEOTIDE SEQUENCE [LARGE SCALE GENOMIC DNA]</scope>
    <source>
        <strain evidence="1 2">JCM 15530</strain>
    </source>
</reference>
<dbReference type="PATRIC" id="fig|1302272.5.peg.1895"/>
<dbReference type="STRING" id="1302272.FC96_GL001867"/>
<dbReference type="Proteomes" id="UP000050911">
    <property type="component" value="Unassembled WGS sequence"/>
</dbReference>
<comment type="caution">
    <text evidence="1">The sequence shown here is derived from an EMBL/GenBank/DDBJ whole genome shotgun (WGS) entry which is preliminary data.</text>
</comment>
<proteinExistence type="predicted"/>
<gene>
    <name evidence="1" type="ORF">FC96_GL001867</name>
</gene>
<evidence type="ECO:0000313" key="1">
    <source>
        <dbReference type="EMBL" id="KRK48135.1"/>
    </source>
</evidence>
<sequence>MTKRFSFSILHDAFLFSKEIKGVFKMLTDIDVRLIKSKTVKIADLANEAMALAKLMKEPLLVHCREANVDLNQLSADELKARIYKFGDVLYNLSQIMPVFRELGLKIEDNSAQIGSFFEDDEVND</sequence>
<dbReference type="AlphaFoldDB" id="A0A0R1HYY7"/>
<name>A0A0R1HYY7_9LACO</name>
<keyword evidence="2" id="KW-1185">Reference proteome</keyword>
<organism evidence="1 2">
    <name type="scientific">Secundilactobacillus kimchicus JCM 15530</name>
    <dbReference type="NCBI Taxonomy" id="1302272"/>
    <lineage>
        <taxon>Bacteria</taxon>
        <taxon>Bacillati</taxon>
        <taxon>Bacillota</taxon>
        <taxon>Bacilli</taxon>
        <taxon>Lactobacillales</taxon>
        <taxon>Lactobacillaceae</taxon>
        <taxon>Secundilactobacillus</taxon>
    </lineage>
</organism>
<protein>
    <submittedName>
        <fullName evidence="1">Uncharacterized protein</fullName>
    </submittedName>
</protein>
<evidence type="ECO:0000313" key="2">
    <source>
        <dbReference type="Proteomes" id="UP000050911"/>
    </source>
</evidence>